<name>A0A4Y2DR47_ARAVE</name>
<gene>
    <name evidence="1" type="ORF">AVEN_200257_1</name>
</gene>
<reference evidence="1 2" key="1">
    <citation type="journal article" date="2019" name="Sci. Rep.">
        <title>Orb-weaving spider Araneus ventricosus genome elucidates the spidroin gene catalogue.</title>
        <authorList>
            <person name="Kono N."/>
            <person name="Nakamura H."/>
            <person name="Ohtoshi R."/>
            <person name="Moran D.A.P."/>
            <person name="Shinohara A."/>
            <person name="Yoshida Y."/>
            <person name="Fujiwara M."/>
            <person name="Mori M."/>
            <person name="Tomita M."/>
            <person name="Arakawa K."/>
        </authorList>
    </citation>
    <scope>NUCLEOTIDE SEQUENCE [LARGE SCALE GENOMIC DNA]</scope>
</reference>
<dbReference type="EMBL" id="BGPR01000421">
    <property type="protein sequence ID" value="GBM19323.1"/>
    <property type="molecule type" value="Genomic_DNA"/>
</dbReference>
<protein>
    <submittedName>
        <fullName evidence="1">Uncharacterized protein</fullName>
    </submittedName>
</protein>
<dbReference type="AlphaFoldDB" id="A0A4Y2DR47"/>
<evidence type="ECO:0000313" key="2">
    <source>
        <dbReference type="Proteomes" id="UP000499080"/>
    </source>
</evidence>
<comment type="caution">
    <text evidence="1">The sequence shown here is derived from an EMBL/GenBank/DDBJ whole genome shotgun (WGS) entry which is preliminary data.</text>
</comment>
<proteinExistence type="predicted"/>
<sequence>MSISYPISLFIATHLCKVDATNASSSDCGSKLRDPFQNSPRIAVKWYENVTKLIGLSRFLYRISRIIRIPWDLNKGQPQVVRIPWVYCILKQPSTTDATES</sequence>
<evidence type="ECO:0000313" key="1">
    <source>
        <dbReference type="EMBL" id="GBM19323.1"/>
    </source>
</evidence>
<dbReference type="Proteomes" id="UP000499080">
    <property type="component" value="Unassembled WGS sequence"/>
</dbReference>
<organism evidence="1 2">
    <name type="scientific">Araneus ventricosus</name>
    <name type="common">Orbweaver spider</name>
    <name type="synonym">Epeira ventricosa</name>
    <dbReference type="NCBI Taxonomy" id="182803"/>
    <lineage>
        <taxon>Eukaryota</taxon>
        <taxon>Metazoa</taxon>
        <taxon>Ecdysozoa</taxon>
        <taxon>Arthropoda</taxon>
        <taxon>Chelicerata</taxon>
        <taxon>Arachnida</taxon>
        <taxon>Araneae</taxon>
        <taxon>Araneomorphae</taxon>
        <taxon>Entelegynae</taxon>
        <taxon>Araneoidea</taxon>
        <taxon>Araneidae</taxon>
        <taxon>Araneus</taxon>
    </lineage>
</organism>
<keyword evidence="2" id="KW-1185">Reference proteome</keyword>
<accession>A0A4Y2DR47</accession>